<dbReference type="EMBL" id="BLKC01000218">
    <property type="protein sequence ID" value="GFF59471.1"/>
    <property type="molecule type" value="Genomic_DNA"/>
</dbReference>
<dbReference type="Proteomes" id="UP000465221">
    <property type="component" value="Unassembled WGS sequence"/>
</dbReference>
<protein>
    <submittedName>
        <fullName evidence="1">Uncharacterized protein</fullName>
    </submittedName>
</protein>
<name>A0A8H3SGP4_9EURO</name>
<comment type="caution">
    <text evidence="1">The sequence shown here is derived from an EMBL/GenBank/DDBJ whole genome shotgun (WGS) entry which is preliminary data.</text>
</comment>
<gene>
    <name evidence="1" type="ORF">IFM46972_11389</name>
</gene>
<evidence type="ECO:0000313" key="1">
    <source>
        <dbReference type="EMBL" id="GFF59471.1"/>
    </source>
</evidence>
<evidence type="ECO:0000313" key="2">
    <source>
        <dbReference type="Proteomes" id="UP000465221"/>
    </source>
</evidence>
<organism evidence="1 2">
    <name type="scientific">Aspergillus udagawae</name>
    <dbReference type="NCBI Taxonomy" id="91492"/>
    <lineage>
        <taxon>Eukaryota</taxon>
        <taxon>Fungi</taxon>
        <taxon>Dikarya</taxon>
        <taxon>Ascomycota</taxon>
        <taxon>Pezizomycotina</taxon>
        <taxon>Eurotiomycetes</taxon>
        <taxon>Eurotiomycetidae</taxon>
        <taxon>Eurotiales</taxon>
        <taxon>Aspergillaceae</taxon>
        <taxon>Aspergillus</taxon>
        <taxon>Aspergillus subgen. Fumigati</taxon>
    </lineage>
</organism>
<accession>A0A8H3SGP4</accession>
<proteinExistence type="predicted"/>
<sequence>MLLAIVERHKGNFLTTNTTDFFTSHNNRYKSYKQFHTFTNMDIFCLAMLYKSFTQMVLMEPTDSHSLKFHPSNIVKFSPQILDVSVSNTV</sequence>
<dbReference type="AlphaFoldDB" id="A0A8H3SGP4"/>
<reference evidence="1 2" key="1">
    <citation type="submission" date="2020-01" db="EMBL/GenBank/DDBJ databases">
        <title>Draft genome sequence of Aspergillus udagawae IFM 46972.</title>
        <authorList>
            <person name="Takahashi H."/>
            <person name="Yaguchi T."/>
        </authorList>
    </citation>
    <scope>NUCLEOTIDE SEQUENCE [LARGE SCALE GENOMIC DNA]</scope>
    <source>
        <strain evidence="1 2">IFM 46972</strain>
    </source>
</reference>